<feature type="compositionally biased region" description="Low complexity" evidence="1">
    <location>
        <begin position="184"/>
        <end position="221"/>
    </location>
</feature>
<dbReference type="HOGENOM" id="CLU_993972_0_0_1"/>
<dbReference type="eggNOG" id="ENOG502SURR">
    <property type="taxonomic scope" value="Eukaryota"/>
</dbReference>
<feature type="region of interest" description="Disordered" evidence="1">
    <location>
        <begin position="101"/>
        <end position="224"/>
    </location>
</feature>
<keyword evidence="3" id="KW-1185">Reference proteome</keyword>
<accession>Q2GXS3</accession>
<feature type="compositionally biased region" description="Pro residues" evidence="1">
    <location>
        <begin position="168"/>
        <end position="183"/>
    </location>
</feature>
<proteinExistence type="predicted"/>
<feature type="region of interest" description="Disordered" evidence="1">
    <location>
        <begin position="238"/>
        <end position="257"/>
    </location>
</feature>
<dbReference type="Proteomes" id="UP000001056">
    <property type="component" value="Unassembled WGS sequence"/>
</dbReference>
<dbReference type="OMA" id="SWVEIRP"/>
<name>Q2GXS3_CHAGB</name>
<evidence type="ECO:0000256" key="1">
    <source>
        <dbReference type="SAM" id="MobiDB-lite"/>
    </source>
</evidence>
<dbReference type="GeneID" id="4393155"/>
<reference evidence="3" key="1">
    <citation type="journal article" date="2015" name="Genome Announc.">
        <title>Draft genome sequence of the cellulolytic fungus Chaetomium globosum.</title>
        <authorList>
            <person name="Cuomo C.A."/>
            <person name="Untereiner W.A."/>
            <person name="Ma L.-J."/>
            <person name="Grabherr M."/>
            <person name="Birren B.W."/>
        </authorList>
    </citation>
    <scope>NUCLEOTIDE SEQUENCE [LARGE SCALE GENOMIC DNA]</scope>
    <source>
        <strain evidence="3">ATCC 6205 / CBS 148.51 / DSM 1962 / NBRC 6347 / NRRL 1970</strain>
    </source>
</reference>
<feature type="compositionally biased region" description="Low complexity" evidence="1">
    <location>
        <begin position="241"/>
        <end position="252"/>
    </location>
</feature>
<protein>
    <submittedName>
        <fullName evidence="2">Uncharacterized protein</fullName>
    </submittedName>
</protein>
<dbReference type="InParanoid" id="Q2GXS3"/>
<dbReference type="EMBL" id="CH408033">
    <property type="protein sequence ID" value="EAQ85978.1"/>
    <property type="molecule type" value="Genomic_DNA"/>
</dbReference>
<dbReference type="OrthoDB" id="4589712at2759"/>
<evidence type="ECO:0000313" key="2">
    <source>
        <dbReference type="EMBL" id="EAQ85978.1"/>
    </source>
</evidence>
<organism evidence="2 3">
    <name type="scientific">Chaetomium globosum (strain ATCC 6205 / CBS 148.51 / DSM 1962 / NBRC 6347 / NRRL 1970)</name>
    <name type="common">Soil fungus</name>
    <dbReference type="NCBI Taxonomy" id="306901"/>
    <lineage>
        <taxon>Eukaryota</taxon>
        <taxon>Fungi</taxon>
        <taxon>Dikarya</taxon>
        <taxon>Ascomycota</taxon>
        <taxon>Pezizomycotina</taxon>
        <taxon>Sordariomycetes</taxon>
        <taxon>Sordariomycetidae</taxon>
        <taxon>Sordariales</taxon>
        <taxon>Chaetomiaceae</taxon>
        <taxon>Chaetomium</taxon>
    </lineage>
</organism>
<dbReference type="RefSeq" id="XP_001224887.1">
    <property type="nucleotide sequence ID" value="XM_001224886.1"/>
</dbReference>
<dbReference type="AlphaFoldDB" id="Q2GXS3"/>
<feature type="compositionally biased region" description="Low complexity" evidence="1">
    <location>
        <begin position="133"/>
        <end position="167"/>
    </location>
</feature>
<sequence>MGFNLLKDGKSPSSETLLPVDAREKTAAGIQPTTIDHQQHPDSTRKMTNARRTTMIMLVCMLAFLGVASTRMPCHGRATNHKALEAVRRSDAPLGGSILQLVKRDDNSTSEGPSSTPPDSETGTETETETETEAPTSDSSTETPPPSTTNVPPTSTPTSVRPSSSSSAPPPTSNTPSSTPTPTPSSSLPETTLTTSTKPPASTTSPRPTSRQTTETITSTSPNGAVVIVTRTNYVPAGDETPAPTSTGSTPSLQNAAVGHRSGTSTVAGIVGFAMLLLMI</sequence>
<feature type="compositionally biased region" description="Low complexity" evidence="1">
    <location>
        <begin position="109"/>
        <end position="121"/>
    </location>
</feature>
<gene>
    <name evidence="2" type="ORF">CHGG_07231</name>
</gene>
<evidence type="ECO:0000313" key="3">
    <source>
        <dbReference type="Proteomes" id="UP000001056"/>
    </source>
</evidence>
<feature type="compositionally biased region" description="Acidic residues" evidence="1">
    <location>
        <begin position="122"/>
        <end position="132"/>
    </location>
</feature>
<dbReference type="VEuPathDB" id="FungiDB:CHGG_07231"/>